<dbReference type="HOGENOM" id="CLU_1099324_0_0_1"/>
<accession>G0NYW5</accession>
<protein>
    <recommendedName>
        <fullName evidence="3">F-box domain-containing protein</fullName>
    </recommendedName>
</protein>
<name>G0NYW5_CAEBE</name>
<dbReference type="eggNOG" id="ENOG502R2EQ">
    <property type="taxonomic scope" value="Eukaryota"/>
</dbReference>
<dbReference type="AlphaFoldDB" id="G0NYW5"/>
<evidence type="ECO:0000313" key="1">
    <source>
        <dbReference type="EMBL" id="EGT40243.1"/>
    </source>
</evidence>
<proteinExistence type="predicted"/>
<reference evidence="2" key="1">
    <citation type="submission" date="2011-07" db="EMBL/GenBank/DDBJ databases">
        <authorList>
            <consortium name="Caenorhabditis brenneri Sequencing and Analysis Consortium"/>
            <person name="Wilson R.K."/>
        </authorList>
    </citation>
    <scope>NUCLEOTIDE SEQUENCE [LARGE SCALE GENOMIC DNA]</scope>
    <source>
        <strain evidence="2">PB2801</strain>
    </source>
</reference>
<sequence length="253" mass="29291">MRKQRKTKRKHSNEKFLDLKTLPPNVMRMIVEKMSIEEHSVFRGVCVYAHDEVESYWRSQKMFSIPQLMIWFPSLSESEWKLNSLSGILNELTSAFNLFKPGNLRKLSFHRVLSVNIKSLIKCIELATGDTASSFLENVVELDLRGCFVPPDHIKLIDELFPNLQTIILHPNAIMPERNKLDFTEIVEIEKRNGFLFRKLTIKTKTEITHHIDISSSAKKTEYGNVPGIDMHLVAFVRNSLPDIKHVFIDLDS</sequence>
<keyword evidence="2" id="KW-1185">Reference proteome</keyword>
<dbReference type="FunCoup" id="G0NYW5">
    <property type="interactions" value="32"/>
</dbReference>
<evidence type="ECO:0008006" key="3">
    <source>
        <dbReference type="Google" id="ProtNLM"/>
    </source>
</evidence>
<dbReference type="InParanoid" id="G0NYW5"/>
<dbReference type="EMBL" id="GL379985">
    <property type="protein sequence ID" value="EGT40243.1"/>
    <property type="molecule type" value="Genomic_DNA"/>
</dbReference>
<evidence type="ECO:0000313" key="2">
    <source>
        <dbReference type="Proteomes" id="UP000008068"/>
    </source>
</evidence>
<dbReference type="Proteomes" id="UP000008068">
    <property type="component" value="Unassembled WGS sequence"/>
</dbReference>
<organism evidence="2">
    <name type="scientific">Caenorhabditis brenneri</name>
    <name type="common">Nematode worm</name>
    <dbReference type="NCBI Taxonomy" id="135651"/>
    <lineage>
        <taxon>Eukaryota</taxon>
        <taxon>Metazoa</taxon>
        <taxon>Ecdysozoa</taxon>
        <taxon>Nematoda</taxon>
        <taxon>Chromadorea</taxon>
        <taxon>Rhabditida</taxon>
        <taxon>Rhabditina</taxon>
        <taxon>Rhabditomorpha</taxon>
        <taxon>Rhabditoidea</taxon>
        <taxon>Rhabditidae</taxon>
        <taxon>Peloderinae</taxon>
        <taxon>Caenorhabditis</taxon>
    </lineage>
</organism>
<gene>
    <name evidence="1" type="ORF">CAEBREN_30515</name>
</gene>
<dbReference type="OrthoDB" id="5842141at2759"/>